<dbReference type="InterPro" id="IPR054222">
    <property type="entry name" value="DUF6942"/>
</dbReference>
<evidence type="ECO:0000313" key="1">
    <source>
        <dbReference type="EMBL" id="MCC2615859.1"/>
    </source>
</evidence>
<comment type="caution">
    <text evidence="1">The sequence shown here is derived from an EMBL/GenBank/DDBJ whole genome shotgun (WGS) entry which is preliminary data.</text>
</comment>
<evidence type="ECO:0000313" key="2">
    <source>
        <dbReference type="Proteomes" id="UP001520878"/>
    </source>
</evidence>
<dbReference type="Pfam" id="PF22098">
    <property type="entry name" value="DUF6942"/>
    <property type="match status" value="1"/>
</dbReference>
<sequence length="169" mass="19302">MYINRRPPLAPFEDVSHVMPLSNGDIDRINAAGGNGWRKVFNVYAKLLHGLAMETQHPRCQSIRRFSAWQQFRDECMLQQGSGCALLFNAPPLQADDGIHLVMGKHYAQACHLPVHWLTPSFAQQPARPLWVTPYFDYRQFTNQDIGWMTKTLVAWLSQPRDHATLAST</sequence>
<protein>
    <submittedName>
        <fullName evidence="1">Uncharacterized protein</fullName>
    </submittedName>
</protein>
<keyword evidence="2" id="KW-1185">Reference proteome</keyword>
<organism evidence="1 2">
    <name type="scientific">Fluctibacter halophilus</name>
    <dbReference type="NCBI Taxonomy" id="226011"/>
    <lineage>
        <taxon>Bacteria</taxon>
        <taxon>Pseudomonadati</taxon>
        <taxon>Pseudomonadota</taxon>
        <taxon>Gammaproteobacteria</taxon>
        <taxon>Alteromonadales</taxon>
        <taxon>Alteromonadaceae</taxon>
        <taxon>Fluctibacter</taxon>
    </lineage>
</organism>
<accession>A0ABS8G5T5</accession>
<name>A0ABS8G5T5_9ALTE</name>
<dbReference type="Proteomes" id="UP001520878">
    <property type="component" value="Unassembled WGS sequence"/>
</dbReference>
<dbReference type="EMBL" id="JAJEWP010000001">
    <property type="protein sequence ID" value="MCC2615859.1"/>
    <property type="molecule type" value="Genomic_DNA"/>
</dbReference>
<reference evidence="1 2" key="1">
    <citation type="submission" date="2021-10" db="EMBL/GenBank/DDBJ databases">
        <title>Draft genome of Aestuariibacter halophilus JC2043.</title>
        <authorList>
            <person name="Emsley S.A."/>
            <person name="Pfannmuller K.M."/>
            <person name="Ushijima B."/>
            <person name="Saw J.H."/>
            <person name="Videau P."/>
        </authorList>
    </citation>
    <scope>NUCLEOTIDE SEQUENCE [LARGE SCALE GENOMIC DNA]</scope>
    <source>
        <strain evidence="1 2">JC2043</strain>
    </source>
</reference>
<proteinExistence type="predicted"/>
<gene>
    <name evidence="1" type="ORF">LJ739_06370</name>
</gene>